<evidence type="ECO:0000313" key="1">
    <source>
        <dbReference type="EMBL" id="GAA0501201.1"/>
    </source>
</evidence>
<protein>
    <submittedName>
        <fullName evidence="1">Uncharacterized protein</fullName>
    </submittedName>
</protein>
<evidence type="ECO:0000313" key="2">
    <source>
        <dbReference type="Proteomes" id="UP001500909"/>
    </source>
</evidence>
<keyword evidence="2" id="KW-1185">Reference proteome</keyword>
<sequence length="69" mass="7562">MNSAHEFIDAVRKCHEIGRNLGCTFPDKDPAYLAAQREAADAFTRLVQDGFSIESVVEDAARAIPRVAV</sequence>
<proteinExistence type="predicted"/>
<accession>A0ABN1BMW1</accession>
<dbReference type="RefSeq" id="WP_346100501.1">
    <property type="nucleotide sequence ID" value="NZ_BAAABY010000070.1"/>
</dbReference>
<comment type="caution">
    <text evidence="1">The sequence shown here is derived from an EMBL/GenBank/DDBJ whole genome shotgun (WGS) entry which is preliminary data.</text>
</comment>
<reference evidence="1 2" key="1">
    <citation type="journal article" date="2019" name="Int. J. Syst. Evol. Microbiol.">
        <title>The Global Catalogue of Microorganisms (GCM) 10K type strain sequencing project: providing services to taxonomists for standard genome sequencing and annotation.</title>
        <authorList>
            <consortium name="The Broad Institute Genomics Platform"/>
            <consortium name="The Broad Institute Genome Sequencing Center for Infectious Disease"/>
            <person name="Wu L."/>
            <person name="Ma J."/>
        </authorList>
    </citation>
    <scope>NUCLEOTIDE SEQUENCE [LARGE SCALE GENOMIC DNA]</scope>
    <source>
        <strain evidence="1 2">JCM 4805</strain>
    </source>
</reference>
<dbReference type="Proteomes" id="UP001500909">
    <property type="component" value="Unassembled WGS sequence"/>
</dbReference>
<gene>
    <name evidence="1" type="ORF">GCM10010361_78440</name>
</gene>
<organism evidence="1 2">
    <name type="scientific">Streptomyces olivaceiscleroticus</name>
    <dbReference type="NCBI Taxonomy" id="68245"/>
    <lineage>
        <taxon>Bacteria</taxon>
        <taxon>Bacillati</taxon>
        <taxon>Actinomycetota</taxon>
        <taxon>Actinomycetes</taxon>
        <taxon>Kitasatosporales</taxon>
        <taxon>Streptomycetaceae</taxon>
        <taxon>Streptomyces</taxon>
    </lineage>
</organism>
<dbReference type="EMBL" id="BAAABY010000070">
    <property type="protein sequence ID" value="GAA0501201.1"/>
    <property type="molecule type" value="Genomic_DNA"/>
</dbReference>
<name>A0ABN1BMW1_9ACTN</name>